<evidence type="ECO:0000313" key="1">
    <source>
        <dbReference type="EMBL" id="RXE57589.1"/>
    </source>
</evidence>
<protein>
    <submittedName>
        <fullName evidence="1">Uncharacterized protein</fullName>
    </submittedName>
</protein>
<reference evidence="2" key="1">
    <citation type="submission" date="2018-11" db="EMBL/GenBank/DDBJ databases">
        <title>Genome sequencing of a novel mesophilic and cellulolytic organism within the genus Hungateiclostridium.</title>
        <authorList>
            <person name="Rettenmaier R."/>
            <person name="Liebl W."/>
            <person name="Zverlov V."/>
        </authorList>
    </citation>
    <scope>NUCLEOTIDE SEQUENCE [LARGE SCALE GENOMIC DNA]</scope>
    <source>
        <strain evidence="2">N2K1</strain>
    </source>
</reference>
<name>A0A4V1K1Q3_9FIRM</name>
<dbReference type="RefSeq" id="WP_069193152.1">
    <property type="nucleotide sequence ID" value="NZ_RLII01000054.1"/>
</dbReference>
<sequence length="86" mass="10619">MPRKRKQYEDDDVIPFDDPMEIKRDMFRYRCKECKYEEDVPGYVIEEFIWWEEMDKEYAKTKKSRMPTMVCPECEGTLLFKEETVD</sequence>
<evidence type="ECO:0000313" key="2">
    <source>
        <dbReference type="Proteomes" id="UP000289166"/>
    </source>
</evidence>
<dbReference type="EMBL" id="RLII01000054">
    <property type="protein sequence ID" value="RXE57589.1"/>
    <property type="molecule type" value="Genomic_DNA"/>
</dbReference>
<comment type="caution">
    <text evidence="1">The sequence shown here is derived from an EMBL/GenBank/DDBJ whole genome shotgun (WGS) entry which is preliminary data.</text>
</comment>
<dbReference type="Proteomes" id="UP000289166">
    <property type="component" value="Unassembled WGS sequence"/>
</dbReference>
<gene>
    <name evidence="1" type="ORF">EFD62_16925</name>
</gene>
<keyword evidence="2" id="KW-1185">Reference proteome</keyword>
<dbReference type="AlphaFoldDB" id="A0A4V1K1Q3"/>
<proteinExistence type="predicted"/>
<organism evidence="1 2">
    <name type="scientific">Acetivibrio mesophilus</name>
    <dbReference type="NCBI Taxonomy" id="2487273"/>
    <lineage>
        <taxon>Bacteria</taxon>
        <taxon>Bacillati</taxon>
        <taxon>Bacillota</taxon>
        <taxon>Clostridia</taxon>
        <taxon>Eubacteriales</taxon>
        <taxon>Oscillospiraceae</taxon>
        <taxon>Acetivibrio</taxon>
    </lineage>
</organism>
<dbReference type="OrthoDB" id="1934160at2"/>
<accession>A0A4V1K1Q3</accession>